<dbReference type="EMBL" id="QZWG01000006">
    <property type="protein sequence ID" value="RZC07226.1"/>
    <property type="molecule type" value="Genomic_DNA"/>
</dbReference>
<dbReference type="SUPFAM" id="SSF51197">
    <property type="entry name" value="Clavaminate synthase-like"/>
    <property type="match status" value="1"/>
</dbReference>
<sequence length="445" mass="49574">MASAATISLSEAEPEAPKVHASDISSIKALAESKGASHIPSTNHSITDLHDDVADELAASIPVIDLSLLTSHDPQIHTKALYQLGKACAEWGFFMLTNHEIPEKLVEDVKKKSREFHDFPVEEKEFSDKGPFTPIRYGTSFYPEAENVHYWRDYLKVITFPEFNFPHKPPGRLPMTIDKKIRGVARKLLEGISESLGLESNSIIESSGFDSGLQLFIANLYPPCSQPHLALGMLPHSFLTLVTQNGIGRLQVKHDGKWVNVNPLPNSLMVILGDQLEIFSVSGPSCLTYADWNCASFRTAVIASLVQGVYILEHDRQKNRLGTKSLSPPWWEFFHFHLHNVLVDGADFSMFGAILELRLPPNYPKTFALNTPKYVIAFRVRAETRSRDILLDLKCIVNKIHKSFRFELAMHSFQNTVDVAGADNVWLAGHSLGSAIALLTGKKHG</sequence>
<dbReference type="InterPro" id="IPR029058">
    <property type="entry name" value="AB_hydrolase_fold"/>
</dbReference>
<dbReference type="Pfam" id="PF03171">
    <property type="entry name" value="2OG-FeII_Oxy"/>
    <property type="match status" value="1"/>
</dbReference>
<reference evidence="7 8" key="1">
    <citation type="submission" date="2018-09" db="EMBL/GenBank/DDBJ databases">
        <title>A high-quality reference genome of wild soybean provides a powerful tool to mine soybean genomes.</title>
        <authorList>
            <person name="Xie M."/>
            <person name="Chung C.Y.L."/>
            <person name="Li M.-W."/>
            <person name="Wong F.-L."/>
            <person name="Chan T.-F."/>
            <person name="Lam H.-M."/>
        </authorList>
    </citation>
    <scope>NUCLEOTIDE SEQUENCE [LARGE SCALE GENOMIC DNA]</scope>
    <source>
        <strain evidence="8">cv. W05</strain>
        <tissue evidence="7">Hypocotyl of etiolated seedlings</tissue>
    </source>
</reference>
<keyword evidence="2" id="KW-0847">Vitamin C</keyword>
<evidence type="ECO:0000259" key="4">
    <source>
        <dbReference type="Pfam" id="PF03171"/>
    </source>
</evidence>
<evidence type="ECO:0000313" key="8">
    <source>
        <dbReference type="Proteomes" id="UP000289340"/>
    </source>
</evidence>
<evidence type="ECO:0000313" key="6">
    <source>
        <dbReference type="EMBL" id="RZC07226.1"/>
    </source>
</evidence>
<dbReference type="AlphaFoldDB" id="A0A445K8W4"/>
<evidence type="ECO:0000313" key="7">
    <source>
        <dbReference type="EMBL" id="RZC07227.1"/>
    </source>
</evidence>
<keyword evidence="3" id="KW-0408">Iron</keyword>
<evidence type="ECO:0000256" key="1">
    <source>
        <dbReference type="ARBA" id="ARBA00022723"/>
    </source>
</evidence>
<gene>
    <name evidence="7" type="ORF">D0Y65_014540</name>
</gene>
<dbReference type="Gene3D" id="2.60.120.330">
    <property type="entry name" value="B-lactam Antibiotic, Isopenicillin N Synthase, Chain"/>
    <property type="match status" value="1"/>
</dbReference>
<keyword evidence="1" id="KW-0479">Metal-binding</keyword>
<dbReference type="GO" id="GO:0046872">
    <property type="term" value="F:metal ion binding"/>
    <property type="evidence" value="ECO:0007669"/>
    <property type="project" value="UniProtKB-KW"/>
</dbReference>
<feature type="domain" description="Isopenicillin N synthase-like Fe(2+) 2OG dioxygenase" evidence="4">
    <location>
        <begin position="214"/>
        <end position="280"/>
    </location>
</feature>
<comment type="caution">
    <text evidence="7">The sequence shown here is derived from an EMBL/GenBank/DDBJ whole genome shotgun (WGS) entry which is preliminary data.</text>
</comment>
<dbReference type="Proteomes" id="UP000289340">
    <property type="component" value="Chromosome 6"/>
</dbReference>
<dbReference type="InterPro" id="IPR050295">
    <property type="entry name" value="Plant_2OG-oxidoreductases"/>
</dbReference>
<accession>A0A445K8W4</accession>
<dbReference type="InterPro" id="IPR027443">
    <property type="entry name" value="IPNS-like_sf"/>
</dbReference>
<organism evidence="7 8">
    <name type="scientific">Glycine soja</name>
    <name type="common">Wild soybean</name>
    <dbReference type="NCBI Taxonomy" id="3848"/>
    <lineage>
        <taxon>Eukaryota</taxon>
        <taxon>Viridiplantae</taxon>
        <taxon>Streptophyta</taxon>
        <taxon>Embryophyta</taxon>
        <taxon>Tracheophyta</taxon>
        <taxon>Spermatophyta</taxon>
        <taxon>Magnoliopsida</taxon>
        <taxon>eudicotyledons</taxon>
        <taxon>Gunneridae</taxon>
        <taxon>Pentapetalae</taxon>
        <taxon>rosids</taxon>
        <taxon>fabids</taxon>
        <taxon>Fabales</taxon>
        <taxon>Fabaceae</taxon>
        <taxon>Papilionoideae</taxon>
        <taxon>50 kb inversion clade</taxon>
        <taxon>NPAAA clade</taxon>
        <taxon>indigoferoid/millettioid clade</taxon>
        <taxon>Phaseoleae</taxon>
        <taxon>Glycine</taxon>
        <taxon>Glycine subgen. Soja</taxon>
    </lineage>
</organism>
<evidence type="ECO:0000259" key="5">
    <source>
        <dbReference type="Pfam" id="PF14226"/>
    </source>
</evidence>
<keyword evidence="8" id="KW-1185">Reference proteome</keyword>
<evidence type="ECO:0000256" key="3">
    <source>
        <dbReference type="ARBA" id="ARBA00023004"/>
    </source>
</evidence>
<dbReference type="EMBL" id="QZWG01000006">
    <property type="protein sequence ID" value="RZC07227.1"/>
    <property type="molecule type" value="Genomic_DNA"/>
</dbReference>
<dbReference type="InterPro" id="IPR026992">
    <property type="entry name" value="DIOX_N"/>
</dbReference>
<evidence type="ECO:0000256" key="2">
    <source>
        <dbReference type="ARBA" id="ARBA00022896"/>
    </source>
</evidence>
<dbReference type="PANTHER" id="PTHR47991">
    <property type="entry name" value="OXOGLUTARATE/IRON-DEPENDENT DIOXYGENASE"/>
    <property type="match status" value="1"/>
</dbReference>
<dbReference type="InterPro" id="IPR044861">
    <property type="entry name" value="IPNS-like_FE2OG_OXY"/>
</dbReference>
<proteinExistence type="predicted"/>
<protein>
    <submittedName>
        <fullName evidence="6">GDSL esterase/lipase isoform A</fullName>
    </submittedName>
    <submittedName>
        <fullName evidence="7">GDSL esterase/lipase isoform B</fullName>
    </submittedName>
</protein>
<name>A0A445K8W4_GLYSO</name>
<dbReference type="SUPFAM" id="SSF53474">
    <property type="entry name" value="alpha/beta-Hydrolases"/>
    <property type="match status" value="1"/>
</dbReference>
<dbReference type="GO" id="GO:0031418">
    <property type="term" value="F:L-ascorbic acid binding"/>
    <property type="evidence" value="ECO:0007669"/>
    <property type="project" value="UniProtKB-KW"/>
</dbReference>
<feature type="domain" description="Non-haem dioxygenase N-terminal" evidence="5">
    <location>
        <begin position="61"/>
        <end position="161"/>
    </location>
</feature>
<dbReference type="Pfam" id="PF14226">
    <property type="entry name" value="DIOX_N"/>
    <property type="match status" value="1"/>
</dbReference>